<evidence type="ECO:0000256" key="1">
    <source>
        <dbReference type="ARBA" id="ARBA00022617"/>
    </source>
</evidence>
<dbReference type="SMART" id="SM01117">
    <property type="entry name" value="Cyt-b5"/>
    <property type="match status" value="1"/>
</dbReference>
<keyword evidence="3" id="KW-0560">Oxidoreductase</keyword>
<feature type="region of interest" description="Disordered" evidence="5">
    <location>
        <begin position="80"/>
        <end position="101"/>
    </location>
</feature>
<keyword evidence="8" id="KW-1185">Reference proteome</keyword>
<dbReference type="EMBL" id="CP151501">
    <property type="protein sequence ID" value="WZN58654.1"/>
    <property type="molecule type" value="Genomic_DNA"/>
</dbReference>
<dbReference type="PANTHER" id="PTHR19353:SF19">
    <property type="entry name" value="DELTA(5) FATTY ACID DESATURASE C-RELATED"/>
    <property type="match status" value="1"/>
</dbReference>
<dbReference type="PROSITE" id="PS00191">
    <property type="entry name" value="CYTOCHROME_B5_1"/>
    <property type="match status" value="1"/>
</dbReference>
<organism evidence="7 8">
    <name type="scientific">Chloropicon roscoffensis</name>
    <dbReference type="NCBI Taxonomy" id="1461544"/>
    <lineage>
        <taxon>Eukaryota</taxon>
        <taxon>Viridiplantae</taxon>
        <taxon>Chlorophyta</taxon>
        <taxon>Chloropicophyceae</taxon>
        <taxon>Chloropicales</taxon>
        <taxon>Chloropicaceae</taxon>
        <taxon>Chloropicon</taxon>
    </lineage>
</organism>
<evidence type="ECO:0000313" key="8">
    <source>
        <dbReference type="Proteomes" id="UP001472866"/>
    </source>
</evidence>
<evidence type="ECO:0000256" key="3">
    <source>
        <dbReference type="ARBA" id="ARBA00023002"/>
    </source>
</evidence>
<dbReference type="GO" id="GO:0046872">
    <property type="term" value="F:metal ion binding"/>
    <property type="evidence" value="ECO:0007669"/>
    <property type="project" value="UniProtKB-KW"/>
</dbReference>
<dbReference type="InterPro" id="IPR012171">
    <property type="entry name" value="Fatty_acid_desaturase"/>
</dbReference>
<evidence type="ECO:0000256" key="5">
    <source>
        <dbReference type="SAM" id="MobiDB-lite"/>
    </source>
</evidence>
<reference evidence="7 8" key="1">
    <citation type="submission" date="2024-03" db="EMBL/GenBank/DDBJ databases">
        <title>Complete genome sequence of the green alga Chloropicon roscoffensis RCC1871.</title>
        <authorList>
            <person name="Lemieux C."/>
            <person name="Pombert J.-F."/>
            <person name="Otis C."/>
            <person name="Turmel M."/>
        </authorList>
    </citation>
    <scope>NUCLEOTIDE SEQUENCE [LARGE SCALE GENOMIC DNA]</scope>
    <source>
        <strain evidence="7 8">RCC1871</strain>
    </source>
</reference>
<gene>
    <name evidence="7" type="ORF">HKI87_01g01780</name>
</gene>
<dbReference type="AlphaFoldDB" id="A0AAX4NYM1"/>
<evidence type="ECO:0000313" key="7">
    <source>
        <dbReference type="EMBL" id="WZN58654.1"/>
    </source>
</evidence>
<sequence>MQGGGASTTRTWTKGAMRARVPCNGSLRARAGTRSAAGIGVGLARAARRDDQRFARRVGGHVVVVCRSQAKGVRVLSVEAPEAEVEEREPSSVGSGAGDPYEDEPWSKMKWTVYRGKAYDLTAFMNRHPGGQWLLNLAVKRDCTALFESYHMRPEVAAKRLGMLPEIEDFPVSAVPTSPYPNDSDFYNAVRDRVRKEVFKGQEIKGAHRSGSEWAAMIILGYAFSSFALYVAAPGVLTGILCGLGGAWLGLTVQHCGNHGAMSTKEWVNQFLGLMDDVSGGSSLMWRYHHQVSHHIHCNDEEVDEDVFSPYPLLRFDHRLPRKWFHRFQHIYMWAMYPFLQLVFQYGDIRGLIEGKTDGCHIYGASTNEKISVVVGKAVHYTLIYGLPLLFHGWKTALIAGMSYVAAQSIVLATTFAVSHNVPETKGGTPETFAGRKLRETRDERDWGVQQLVTSANWGGVFGCFMTGGLNLQIEHHLFPAVSFMHYPAISKIVRQEAEARGLEYASYPTLTEILPRYLKFMRDVGRAEHVPVEEGGVTEEMIERRRAEGALGFF</sequence>
<dbReference type="InterPro" id="IPR018506">
    <property type="entry name" value="Cyt_B5_heme-BS"/>
</dbReference>
<evidence type="ECO:0000256" key="2">
    <source>
        <dbReference type="ARBA" id="ARBA00022723"/>
    </source>
</evidence>
<dbReference type="Pfam" id="PF00487">
    <property type="entry name" value="FA_desaturase"/>
    <property type="match status" value="1"/>
</dbReference>
<dbReference type="SUPFAM" id="SSF55856">
    <property type="entry name" value="Cytochrome b5-like heme/steroid binding domain"/>
    <property type="match status" value="1"/>
</dbReference>
<keyword evidence="2" id="KW-0479">Metal-binding</keyword>
<protein>
    <submittedName>
        <fullName evidence="7">Fatty acid desaturase</fullName>
    </submittedName>
</protein>
<name>A0AAX4NYM1_9CHLO</name>
<keyword evidence="1" id="KW-0349">Heme</keyword>
<evidence type="ECO:0000259" key="6">
    <source>
        <dbReference type="PROSITE" id="PS50255"/>
    </source>
</evidence>
<keyword evidence="4" id="KW-0408">Iron</keyword>
<dbReference type="Pfam" id="PF00173">
    <property type="entry name" value="Cyt-b5"/>
    <property type="match status" value="1"/>
</dbReference>
<dbReference type="PROSITE" id="PS50255">
    <property type="entry name" value="CYTOCHROME_B5_2"/>
    <property type="match status" value="1"/>
</dbReference>
<dbReference type="Gene3D" id="3.10.120.10">
    <property type="entry name" value="Cytochrome b5-like heme/steroid binding domain"/>
    <property type="match status" value="1"/>
</dbReference>
<dbReference type="InterPro" id="IPR036400">
    <property type="entry name" value="Cyt_B5-like_heme/steroid_sf"/>
</dbReference>
<dbReference type="GO" id="GO:0020037">
    <property type="term" value="F:heme binding"/>
    <property type="evidence" value="ECO:0007669"/>
    <property type="project" value="InterPro"/>
</dbReference>
<dbReference type="GO" id="GO:0016020">
    <property type="term" value="C:membrane"/>
    <property type="evidence" value="ECO:0007669"/>
    <property type="project" value="TreeGrafter"/>
</dbReference>
<dbReference type="InterPro" id="IPR005804">
    <property type="entry name" value="FA_desaturase_dom"/>
</dbReference>
<dbReference type="CDD" id="cd03506">
    <property type="entry name" value="Delta6-FADS-like"/>
    <property type="match status" value="1"/>
</dbReference>
<dbReference type="Proteomes" id="UP001472866">
    <property type="component" value="Chromosome 01"/>
</dbReference>
<proteinExistence type="predicted"/>
<evidence type="ECO:0000256" key="4">
    <source>
        <dbReference type="ARBA" id="ARBA00023004"/>
    </source>
</evidence>
<accession>A0AAX4NYM1</accession>
<dbReference type="PANTHER" id="PTHR19353">
    <property type="entry name" value="FATTY ACID DESATURASE 2"/>
    <property type="match status" value="1"/>
</dbReference>
<dbReference type="GO" id="GO:0006636">
    <property type="term" value="P:unsaturated fatty acid biosynthetic process"/>
    <property type="evidence" value="ECO:0007669"/>
    <property type="project" value="UniProtKB-ARBA"/>
</dbReference>
<dbReference type="GO" id="GO:0042759">
    <property type="term" value="P:long-chain fatty acid biosynthetic process"/>
    <property type="evidence" value="ECO:0007669"/>
    <property type="project" value="UniProtKB-ARBA"/>
</dbReference>
<dbReference type="InterPro" id="IPR001199">
    <property type="entry name" value="Cyt_B5-like_heme/steroid-bd"/>
</dbReference>
<feature type="domain" description="Cytochrome b5 heme-binding" evidence="6">
    <location>
        <begin position="111"/>
        <end position="176"/>
    </location>
</feature>
<dbReference type="GO" id="GO:0016717">
    <property type="term" value="F:oxidoreductase activity, acting on paired donors, with oxidation of a pair of donors resulting in the reduction of molecular oxygen to two molecules of water"/>
    <property type="evidence" value="ECO:0007669"/>
    <property type="project" value="UniProtKB-ARBA"/>
</dbReference>